<dbReference type="RefSeq" id="WP_085758989.1">
    <property type="nucleotide sequence ID" value="NZ_CP019343.1"/>
</dbReference>
<proteinExistence type="predicted"/>
<dbReference type="OrthoDB" id="6222260at2"/>
<feature type="transmembrane region" description="Helical" evidence="1">
    <location>
        <begin position="176"/>
        <end position="197"/>
    </location>
</feature>
<dbReference type="EMBL" id="CP019343">
    <property type="protein sequence ID" value="ARN74825.1"/>
    <property type="molecule type" value="Genomic_DNA"/>
</dbReference>
<reference evidence="2 3" key="1">
    <citation type="submission" date="2016-11" db="EMBL/GenBank/DDBJ databases">
        <title>Trade-off between light-utilization and light-protection in marine flavobacteria.</title>
        <authorList>
            <person name="Kumagai Y."/>
        </authorList>
    </citation>
    <scope>NUCLEOTIDE SEQUENCE [LARGE SCALE GENOMIC DNA]</scope>
    <source>
        <strain evidence="2 3">NBRC 107125</strain>
    </source>
</reference>
<feature type="transmembrane region" description="Helical" evidence="1">
    <location>
        <begin position="279"/>
        <end position="298"/>
    </location>
</feature>
<evidence type="ECO:0000313" key="2">
    <source>
        <dbReference type="EMBL" id="ARN74825.1"/>
    </source>
</evidence>
<feature type="transmembrane region" description="Helical" evidence="1">
    <location>
        <begin position="133"/>
        <end position="155"/>
    </location>
</feature>
<evidence type="ECO:0000313" key="3">
    <source>
        <dbReference type="Proteomes" id="UP000193450"/>
    </source>
</evidence>
<dbReference type="Pfam" id="PF11168">
    <property type="entry name" value="DUF2955"/>
    <property type="match status" value="1"/>
</dbReference>
<keyword evidence="3" id="KW-1185">Reference proteome</keyword>
<evidence type="ECO:0000256" key="1">
    <source>
        <dbReference type="SAM" id="Phobius"/>
    </source>
</evidence>
<dbReference type="Proteomes" id="UP000193450">
    <property type="component" value="Chromosome"/>
</dbReference>
<gene>
    <name evidence="2" type="ORF">BST96_12275</name>
</gene>
<keyword evidence="1" id="KW-1133">Transmembrane helix</keyword>
<feature type="transmembrane region" description="Helical" evidence="1">
    <location>
        <begin position="80"/>
        <end position="101"/>
    </location>
</feature>
<dbReference type="AlphaFoldDB" id="A0A1X9NG32"/>
<feature type="transmembrane region" description="Helical" evidence="1">
    <location>
        <begin position="234"/>
        <end position="267"/>
    </location>
</feature>
<dbReference type="STRING" id="716816.BST96_12275"/>
<sequence length="344" mass="36485">MLANWTTQEINTLRLALAVTAGVMLAFLIAWPAAFICPIFISGLLSAEGPMMDGRKGVTFLAVVVLMLWLGQGISEFLILYPVTCTLVIIWLLFIGQFAGLSGVSPMLIVLLYLSVLMLPLMGMSPVPIVDSFVGGLFFSILLALVMAWGAYALIPERETLVAAEKNKVEQSKDELYAMAMARTLLVVPLFLVFYLFEMTGQLLVLLFVALLIQMPSAAVGAKGALAMIVANTVGGLAALVIYNVLVVAPSPVMLGLMVFAVSLWFGERVFSGSPTASLYGTGLSTVIVLLGSTTGAFGDEAGDKLYTRLLQILAAGLYIIAALSLLTDKGGQSEPLPAKAASH</sequence>
<name>A0A1X9NG32_9GAMM</name>
<feature type="transmembrane region" description="Helical" evidence="1">
    <location>
        <begin position="310"/>
        <end position="328"/>
    </location>
</feature>
<dbReference type="KEGG" id="osg:BST96_12275"/>
<protein>
    <recommendedName>
        <fullName evidence="4">DUF2955 domain-containing protein</fullName>
    </recommendedName>
</protein>
<dbReference type="InterPro" id="IPR022604">
    <property type="entry name" value="DUF2955"/>
</dbReference>
<organism evidence="2 3">
    <name type="scientific">Oceanicoccus sagamiensis</name>
    <dbReference type="NCBI Taxonomy" id="716816"/>
    <lineage>
        <taxon>Bacteria</taxon>
        <taxon>Pseudomonadati</taxon>
        <taxon>Pseudomonadota</taxon>
        <taxon>Gammaproteobacteria</taxon>
        <taxon>Cellvibrionales</taxon>
        <taxon>Spongiibacteraceae</taxon>
        <taxon>Oceanicoccus</taxon>
    </lineage>
</organism>
<keyword evidence="1" id="KW-0812">Transmembrane</keyword>
<keyword evidence="1" id="KW-0472">Membrane</keyword>
<feature type="transmembrane region" description="Helical" evidence="1">
    <location>
        <begin position="57"/>
        <end position="74"/>
    </location>
</feature>
<feature type="transmembrane region" description="Helical" evidence="1">
    <location>
        <begin position="15"/>
        <end position="45"/>
    </location>
</feature>
<accession>A0A1X9NG32</accession>
<feature type="transmembrane region" description="Helical" evidence="1">
    <location>
        <begin position="203"/>
        <end position="222"/>
    </location>
</feature>
<evidence type="ECO:0008006" key="4">
    <source>
        <dbReference type="Google" id="ProtNLM"/>
    </source>
</evidence>